<feature type="transmembrane region" description="Helical" evidence="1">
    <location>
        <begin position="324"/>
        <end position="345"/>
    </location>
</feature>
<organism evidence="2 3">
    <name type="scientific">Paramecium sonneborni</name>
    <dbReference type="NCBI Taxonomy" id="65129"/>
    <lineage>
        <taxon>Eukaryota</taxon>
        <taxon>Sar</taxon>
        <taxon>Alveolata</taxon>
        <taxon>Ciliophora</taxon>
        <taxon>Intramacronucleata</taxon>
        <taxon>Oligohymenophorea</taxon>
        <taxon>Peniculida</taxon>
        <taxon>Parameciidae</taxon>
        <taxon>Paramecium</taxon>
    </lineage>
</organism>
<name>A0A8S1PMN4_9CILI</name>
<dbReference type="GO" id="GO:0005634">
    <property type="term" value="C:nucleus"/>
    <property type="evidence" value="ECO:0007669"/>
    <property type="project" value="TreeGrafter"/>
</dbReference>
<keyword evidence="1" id="KW-1133">Transmembrane helix</keyword>
<proteinExistence type="predicted"/>
<dbReference type="AlphaFoldDB" id="A0A8S1PMN4"/>
<evidence type="ECO:0008006" key="4">
    <source>
        <dbReference type="Google" id="ProtNLM"/>
    </source>
</evidence>
<comment type="caution">
    <text evidence="2">The sequence shown here is derived from an EMBL/GenBank/DDBJ whole genome shotgun (WGS) entry which is preliminary data.</text>
</comment>
<evidence type="ECO:0000313" key="3">
    <source>
        <dbReference type="Proteomes" id="UP000692954"/>
    </source>
</evidence>
<feature type="transmembrane region" description="Helical" evidence="1">
    <location>
        <begin position="34"/>
        <end position="55"/>
    </location>
</feature>
<dbReference type="GO" id="GO:0007131">
    <property type="term" value="P:reciprocal meiotic recombination"/>
    <property type="evidence" value="ECO:0007669"/>
    <property type="project" value="TreeGrafter"/>
</dbReference>
<sequence length="479" mass="55895">MYIFEFAAQNLRTLDIFGMDVHLLSQGSKTHKTYTGGTASILILSVLIYSFYLFILQMNEGKNAILNRQEALLQNNEGYTFDSKDFIFVAGLLDGGGQPIINKNNSIYSVTFYFCNKSISDTQCTYFPSTICGDIISELSKNMGIPEDYQYISYCFDHQKAEDFKTIRLQGSLRMDNFTLFGALLNKCVNSTEKNDCASQELIDQQVTNSVFYYSYTHYQFRKDLNNQPYQTMQNFDVTTLYPKLKKYIKVLYSYSVSYLEYNPFYFFPQTTGYQSLEYDQSIIDPIISSDKDTQLVQIELHLGVKKYISQVTYQTLMDVAAKIGGFFTILKICVSIILYPLQLWQYKLYLINCYLNIKKGGSTQSLTNLMEDDKLNLLSVFFIKKKRDFYYEQNRIIDKLLDVVEIAFNPLRLTRQVEDLQYFVKQFDVSKTKRYRLDENDHEQIDIKSISRSINQEFEYQSGQQKILPRIRVNMGSH</sequence>
<accession>A0A8S1PMN4</accession>
<dbReference type="EMBL" id="CAJJDN010000082">
    <property type="protein sequence ID" value="CAD8104241.1"/>
    <property type="molecule type" value="Genomic_DNA"/>
</dbReference>
<protein>
    <recommendedName>
        <fullName evidence="4">Transmembrane protein</fullName>
    </recommendedName>
</protein>
<dbReference type="OrthoDB" id="289047at2759"/>
<evidence type="ECO:0000256" key="1">
    <source>
        <dbReference type="SAM" id="Phobius"/>
    </source>
</evidence>
<dbReference type="PANTHER" id="PTHR31398">
    <property type="entry name" value="MEIOTIC NUCLEAR DIVISION PROTEIN 1 HOMOLOG"/>
    <property type="match status" value="1"/>
</dbReference>
<gene>
    <name evidence="2" type="ORF">PSON_ATCC_30995.1.T0820004</name>
</gene>
<dbReference type="PANTHER" id="PTHR31398:SF0">
    <property type="entry name" value="MEIOTIC NUCLEAR DIVISION PROTEIN 1 HOMOLOG"/>
    <property type="match status" value="1"/>
</dbReference>
<reference evidence="2" key="1">
    <citation type="submission" date="2021-01" db="EMBL/GenBank/DDBJ databases">
        <authorList>
            <consortium name="Genoscope - CEA"/>
            <person name="William W."/>
        </authorList>
    </citation>
    <scope>NUCLEOTIDE SEQUENCE</scope>
</reference>
<dbReference type="Proteomes" id="UP000692954">
    <property type="component" value="Unassembled WGS sequence"/>
</dbReference>
<evidence type="ECO:0000313" key="2">
    <source>
        <dbReference type="EMBL" id="CAD8104241.1"/>
    </source>
</evidence>
<keyword evidence="1" id="KW-0472">Membrane</keyword>
<keyword evidence="3" id="KW-1185">Reference proteome</keyword>
<keyword evidence="1" id="KW-0812">Transmembrane</keyword>